<accession>A0ABV1JGG5</accession>
<evidence type="ECO:0000313" key="2">
    <source>
        <dbReference type="Proteomes" id="UP001487305"/>
    </source>
</evidence>
<proteinExistence type="predicted"/>
<gene>
    <name evidence="1" type="ORF">AAA083_13125</name>
</gene>
<dbReference type="EMBL" id="JBBNOP010000013">
    <property type="protein sequence ID" value="MEQ3363920.1"/>
    <property type="molecule type" value="Genomic_DNA"/>
</dbReference>
<protein>
    <submittedName>
        <fullName evidence="1">Uncharacterized protein</fullName>
    </submittedName>
</protein>
<name>A0ABV1JGG5_9ACTN</name>
<keyword evidence="2" id="KW-1185">Reference proteome</keyword>
<dbReference type="Proteomes" id="UP001487305">
    <property type="component" value="Unassembled WGS sequence"/>
</dbReference>
<sequence length="161" mass="17203">MKKSANSNMYEVSLVETWDRFGARLDGAFSCPVLIVSHAPLSDKARHALENSVEALGYGSGACAFFVTGPVAEGASPNDLSDTDVFSAVEGLDPLAMVITDQASAQACARAYHCDIPVPDKSRVLGRTVIGFADFESMLASPEEKQRAWGLLKRLPGPTRN</sequence>
<dbReference type="RefSeq" id="WP_245874569.1">
    <property type="nucleotide sequence ID" value="NZ_JBBNOP010000013.1"/>
</dbReference>
<evidence type="ECO:0000313" key="1">
    <source>
        <dbReference type="EMBL" id="MEQ3363920.1"/>
    </source>
</evidence>
<comment type="caution">
    <text evidence="1">The sequence shown here is derived from an EMBL/GenBank/DDBJ whole genome shotgun (WGS) entry which is preliminary data.</text>
</comment>
<organism evidence="1 2">
    <name type="scientific">Raoultibacter massiliensis</name>
    <dbReference type="NCBI Taxonomy" id="1852371"/>
    <lineage>
        <taxon>Bacteria</taxon>
        <taxon>Bacillati</taxon>
        <taxon>Actinomycetota</taxon>
        <taxon>Coriobacteriia</taxon>
        <taxon>Eggerthellales</taxon>
        <taxon>Eggerthellaceae</taxon>
        <taxon>Raoultibacter</taxon>
    </lineage>
</organism>
<reference evidence="1 2" key="1">
    <citation type="submission" date="2024-04" db="EMBL/GenBank/DDBJ databases">
        <title>Human intestinal bacterial collection.</title>
        <authorList>
            <person name="Pauvert C."/>
            <person name="Hitch T.C.A."/>
            <person name="Clavel T."/>
        </authorList>
    </citation>
    <scope>NUCLEOTIDE SEQUENCE [LARGE SCALE GENOMIC DNA]</scope>
    <source>
        <strain evidence="1 2">CLA-KB-H42</strain>
    </source>
</reference>